<dbReference type="RefSeq" id="WP_162008057.1">
    <property type="nucleotide sequence ID" value="NZ_CP045875.1"/>
</dbReference>
<protein>
    <recommendedName>
        <fullName evidence="2 6">Adenine deaminase</fullName>
        <shortName evidence="6">Adenase</shortName>
        <shortName evidence="6">Adenine aminase</shortName>
        <ecNumber evidence="2 6">3.5.4.2</ecNumber>
    </recommendedName>
</protein>
<keyword evidence="10" id="KW-1185">Reference proteome</keyword>
<dbReference type="Proteomes" id="UP000366051">
    <property type="component" value="Chromosome"/>
</dbReference>
<dbReference type="NCBIfam" id="TIGR01178">
    <property type="entry name" value="ade"/>
    <property type="match status" value="1"/>
</dbReference>
<keyword evidence="4 6" id="KW-0464">Manganese</keyword>
<dbReference type="InterPro" id="IPR006680">
    <property type="entry name" value="Amidohydro-rel"/>
</dbReference>
<dbReference type="Gene3D" id="3.20.20.140">
    <property type="entry name" value="Metal-dependent hydrolases"/>
    <property type="match status" value="1"/>
</dbReference>
<dbReference type="Gene3D" id="2.30.40.10">
    <property type="entry name" value="Urease, subunit C, domain 1"/>
    <property type="match status" value="1"/>
</dbReference>
<evidence type="ECO:0000256" key="4">
    <source>
        <dbReference type="ARBA" id="ARBA00023211"/>
    </source>
</evidence>
<evidence type="ECO:0000313" key="10">
    <source>
        <dbReference type="Proteomes" id="UP000366051"/>
    </source>
</evidence>
<accession>A0A5Q2N931</accession>
<comment type="similarity">
    <text evidence="1 6">Belongs to the metallo-dependent hydrolases superfamily. Adenine deaminase family.</text>
</comment>
<dbReference type="AlphaFoldDB" id="A0A5Q2N931"/>
<sequence length="569" mass="61705">MVEGENKRDILLRSGNIINVFTLTVEERDIHISDGKIKRLYSRQEEIEVKEVEVIDIEGHYVAPGLIDGHIHLESTMVTPQALAEEMVPRGTTALIADPHEIANVLGLPGIVGLAEMTKSLPLDIFFMIPSSVPATPLETAGAQLDAKEIGWLLDHLPQAIGLAEVMNYPAVIAGEEAMLAKIEEARKRKKPVDGHAPGLVGSSLQEYIAAGISSDHECVDVNEGWEKLQRGMHLLIREGSAAKNLAHLAPLLTSKTVERISFCSDDRHPEDLLQEGHLDHLLRQALEEGLDPLLAIKACTWTTARHYGLLNRGAIAPGYQADLVVFNDLKSFSSKMVLHRGEVVAREGILLSSIEKKPSIERSGDPLFTQSVHLPDIQGKLLPQLTPGRDIRVIGIERNQIVTTHERAPSDEIGPEKDLLHLAVIERHGKKGSIGQAIVRGFGIKKGAVASTVAHDSHNLIVLGTNDHDMEKACRAVADLGGGMAVVVEGHVKASVPLPIAGLMSPASVREVAAQLQKLHQVLHTLGCSLEAPMMTLSFLALPVIPELKVTDQGLVDVKTFQTVPLEL</sequence>
<organism evidence="9 10">
    <name type="scientific">Heliorestis convoluta</name>
    <dbReference type="NCBI Taxonomy" id="356322"/>
    <lineage>
        <taxon>Bacteria</taxon>
        <taxon>Bacillati</taxon>
        <taxon>Bacillota</taxon>
        <taxon>Clostridia</taxon>
        <taxon>Eubacteriales</taxon>
        <taxon>Heliobacteriaceae</taxon>
        <taxon>Heliorestis</taxon>
    </lineage>
</organism>
<feature type="domain" description="Adenine deaminase C-terminal" evidence="8">
    <location>
        <begin position="413"/>
        <end position="563"/>
    </location>
</feature>
<dbReference type="GO" id="GO:0006146">
    <property type="term" value="P:adenine catabolic process"/>
    <property type="evidence" value="ECO:0007669"/>
    <property type="project" value="InterPro"/>
</dbReference>
<dbReference type="PANTHER" id="PTHR11113:SF2">
    <property type="entry name" value="ADENINE DEAMINASE"/>
    <property type="match status" value="1"/>
</dbReference>
<dbReference type="EC" id="3.5.4.2" evidence="2 6"/>
<proteinExistence type="inferred from homology"/>
<evidence type="ECO:0000259" key="7">
    <source>
        <dbReference type="Pfam" id="PF01979"/>
    </source>
</evidence>
<feature type="domain" description="Amidohydrolase-related" evidence="7">
    <location>
        <begin position="61"/>
        <end position="345"/>
    </location>
</feature>
<evidence type="ECO:0000256" key="3">
    <source>
        <dbReference type="ARBA" id="ARBA00022801"/>
    </source>
</evidence>
<evidence type="ECO:0000256" key="6">
    <source>
        <dbReference type="HAMAP-Rule" id="MF_01518"/>
    </source>
</evidence>
<dbReference type="Pfam" id="PF13382">
    <property type="entry name" value="Adenine_deam_C"/>
    <property type="match status" value="1"/>
</dbReference>
<evidence type="ECO:0000256" key="5">
    <source>
        <dbReference type="ARBA" id="ARBA00047720"/>
    </source>
</evidence>
<name>A0A5Q2N931_9FIRM</name>
<dbReference type="InterPro" id="IPR006679">
    <property type="entry name" value="Adenine_deam"/>
</dbReference>
<dbReference type="KEGG" id="hcv:FTV88_2916"/>
<dbReference type="InterPro" id="IPR032466">
    <property type="entry name" value="Metal_Hydrolase"/>
</dbReference>
<gene>
    <name evidence="6 9" type="primary">ade</name>
    <name evidence="9" type="ORF">FTV88_2916</name>
</gene>
<dbReference type="PANTHER" id="PTHR11113">
    <property type="entry name" value="N-ACETYLGLUCOSAMINE-6-PHOSPHATE DEACETYLASE"/>
    <property type="match status" value="1"/>
</dbReference>
<evidence type="ECO:0000256" key="2">
    <source>
        <dbReference type="ARBA" id="ARBA00012782"/>
    </source>
</evidence>
<dbReference type="HAMAP" id="MF_01518">
    <property type="entry name" value="Adenine_deamin"/>
    <property type="match status" value="1"/>
</dbReference>
<evidence type="ECO:0000259" key="8">
    <source>
        <dbReference type="Pfam" id="PF13382"/>
    </source>
</evidence>
<comment type="catalytic activity">
    <reaction evidence="5 6">
        <text>adenine + H2O + H(+) = hypoxanthine + NH4(+)</text>
        <dbReference type="Rhea" id="RHEA:23688"/>
        <dbReference type="ChEBI" id="CHEBI:15377"/>
        <dbReference type="ChEBI" id="CHEBI:15378"/>
        <dbReference type="ChEBI" id="CHEBI:16708"/>
        <dbReference type="ChEBI" id="CHEBI:17368"/>
        <dbReference type="ChEBI" id="CHEBI:28938"/>
        <dbReference type="EC" id="3.5.4.2"/>
    </reaction>
</comment>
<dbReference type="InterPro" id="IPR026912">
    <property type="entry name" value="Adenine_deam_C"/>
</dbReference>
<dbReference type="EMBL" id="CP045875">
    <property type="protein sequence ID" value="QGG49005.1"/>
    <property type="molecule type" value="Genomic_DNA"/>
</dbReference>
<dbReference type="SUPFAM" id="SSF51556">
    <property type="entry name" value="Metallo-dependent hydrolases"/>
    <property type="match status" value="1"/>
</dbReference>
<dbReference type="CDD" id="cd01295">
    <property type="entry name" value="AdeC"/>
    <property type="match status" value="1"/>
</dbReference>
<evidence type="ECO:0000256" key="1">
    <source>
        <dbReference type="ARBA" id="ARBA00006773"/>
    </source>
</evidence>
<dbReference type="GO" id="GO:0000034">
    <property type="term" value="F:adenine deaminase activity"/>
    <property type="evidence" value="ECO:0007669"/>
    <property type="project" value="UniProtKB-UniRule"/>
</dbReference>
<dbReference type="SUPFAM" id="SSF51338">
    <property type="entry name" value="Composite domain of metallo-dependent hydrolases"/>
    <property type="match status" value="1"/>
</dbReference>
<dbReference type="InterPro" id="IPR011059">
    <property type="entry name" value="Metal-dep_hydrolase_composite"/>
</dbReference>
<reference evidence="10" key="1">
    <citation type="submission" date="2019-11" db="EMBL/GenBank/DDBJ databases">
        <title>Genome sequence of Heliorestis convoluta strain HH, an alkaliphilic and minimalistic phototrophic bacterium from a soda lake in Egypt.</title>
        <authorList>
            <person name="Dewey E.D."/>
            <person name="Stokes L.M."/>
            <person name="Burchell B.M."/>
            <person name="Shaffer K.N."/>
            <person name="Huntington A.M."/>
            <person name="Baker J.M."/>
            <person name="Nadendla S."/>
            <person name="Giglio M.G."/>
            <person name="Touchman J.W."/>
            <person name="Blankenship R.E."/>
            <person name="Madigan M.T."/>
            <person name="Sattley W.M."/>
        </authorList>
    </citation>
    <scope>NUCLEOTIDE SEQUENCE [LARGE SCALE GENOMIC DNA]</scope>
    <source>
        <strain evidence="10">HH</strain>
    </source>
</reference>
<comment type="cofactor">
    <cofactor evidence="6">
        <name>Mn(2+)</name>
        <dbReference type="ChEBI" id="CHEBI:29035"/>
    </cofactor>
</comment>
<dbReference type="Pfam" id="PF01979">
    <property type="entry name" value="Amidohydro_1"/>
    <property type="match status" value="1"/>
</dbReference>
<evidence type="ECO:0000313" key="9">
    <source>
        <dbReference type="EMBL" id="QGG49005.1"/>
    </source>
</evidence>
<keyword evidence="3 6" id="KW-0378">Hydrolase</keyword>